<dbReference type="STRING" id="1396826.PHA8399_02569"/>
<evidence type="ECO:0000313" key="2">
    <source>
        <dbReference type="EMBL" id="CUI00438.1"/>
    </source>
</evidence>
<protein>
    <recommendedName>
        <fullName evidence="1">DUF6473 domain-containing protein</fullName>
    </recommendedName>
</protein>
<gene>
    <name evidence="2" type="ORF">PHA8399_02569</name>
</gene>
<dbReference type="RefSeq" id="WP_058286521.1">
    <property type="nucleotide sequence ID" value="NZ_CYSR01000026.1"/>
</dbReference>
<feature type="domain" description="DUF6473" evidence="1">
    <location>
        <begin position="1"/>
        <end position="270"/>
    </location>
</feature>
<accession>A0A0P1HAN2</accession>
<proteinExistence type="predicted"/>
<dbReference type="Proteomes" id="UP000051326">
    <property type="component" value="Unassembled WGS sequence"/>
</dbReference>
<name>A0A0P1HAN2_9RHOB</name>
<dbReference type="Pfam" id="PF20078">
    <property type="entry name" value="DUF6473"/>
    <property type="match status" value="1"/>
</dbReference>
<sequence length="274" mass="30773">MSYELKSAGALSGEPCRYGESRLLVRGPQRSLAEPYVAFLGGTEVYGRFVEFPFVDSLQSRLGVDCINLGSVNAGLDSFVQDETLTGIARGAQVSVLQMLGAQNISNPYYRVHPRRNDRFLQAQPALKALYPEVDFTEFHFNKHLLCTLRDISGQRFEQVREQLQRSWIERMSRLIEALEGRVLLLWLRYHLEADAGFPDEPVLVDRAMADTLRPKVQGILEFRAESAAAARDIAGMVFGQMELPAARHMIGPKEHLRIADALAGCLEPMLPRK</sequence>
<organism evidence="2 3">
    <name type="scientific">Leisingera aquaemixtae</name>
    <dbReference type="NCBI Taxonomy" id="1396826"/>
    <lineage>
        <taxon>Bacteria</taxon>
        <taxon>Pseudomonadati</taxon>
        <taxon>Pseudomonadota</taxon>
        <taxon>Alphaproteobacteria</taxon>
        <taxon>Rhodobacterales</taxon>
        <taxon>Roseobacteraceae</taxon>
        <taxon>Leisingera</taxon>
    </lineage>
</organism>
<dbReference type="InterPro" id="IPR045524">
    <property type="entry name" value="DUF6473"/>
</dbReference>
<dbReference type="AlphaFoldDB" id="A0A0P1HAN2"/>
<dbReference type="EMBL" id="CYSR01000026">
    <property type="protein sequence ID" value="CUI00438.1"/>
    <property type="molecule type" value="Genomic_DNA"/>
</dbReference>
<evidence type="ECO:0000313" key="3">
    <source>
        <dbReference type="Proteomes" id="UP000051326"/>
    </source>
</evidence>
<reference evidence="2 3" key="1">
    <citation type="submission" date="2015-09" db="EMBL/GenBank/DDBJ databases">
        <authorList>
            <consortium name="Swine Surveillance"/>
        </authorList>
    </citation>
    <scope>NUCLEOTIDE SEQUENCE [LARGE SCALE GENOMIC DNA]</scope>
    <source>
        <strain evidence="2 3">CECT 8399</strain>
    </source>
</reference>
<evidence type="ECO:0000259" key="1">
    <source>
        <dbReference type="Pfam" id="PF20078"/>
    </source>
</evidence>